<organism evidence="1 2">
    <name type="scientific">Zophobas morio</name>
    <dbReference type="NCBI Taxonomy" id="2755281"/>
    <lineage>
        <taxon>Eukaryota</taxon>
        <taxon>Metazoa</taxon>
        <taxon>Ecdysozoa</taxon>
        <taxon>Arthropoda</taxon>
        <taxon>Hexapoda</taxon>
        <taxon>Insecta</taxon>
        <taxon>Pterygota</taxon>
        <taxon>Neoptera</taxon>
        <taxon>Endopterygota</taxon>
        <taxon>Coleoptera</taxon>
        <taxon>Polyphaga</taxon>
        <taxon>Cucujiformia</taxon>
        <taxon>Tenebrionidae</taxon>
        <taxon>Zophobas</taxon>
    </lineage>
</organism>
<dbReference type="AlphaFoldDB" id="A0AA38LYF9"/>
<protein>
    <submittedName>
        <fullName evidence="1">Uncharacterized protein</fullName>
    </submittedName>
</protein>
<dbReference type="Proteomes" id="UP001168821">
    <property type="component" value="Unassembled WGS sequence"/>
</dbReference>
<gene>
    <name evidence="1" type="ORF">Zmor_012094</name>
</gene>
<evidence type="ECO:0000313" key="1">
    <source>
        <dbReference type="EMBL" id="KAJ3616053.1"/>
    </source>
</evidence>
<accession>A0AA38LYF9</accession>
<reference evidence="1" key="1">
    <citation type="journal article" date="2023" name="G3 (Bethesda)">
        <title>Whole genome assemblies of Zophobas morio and Tenebrio molitor.</title>
        <authorList>
            <person name="Kaur S."/>
            <person name="Stinson S.A."/>
            <person name="diCenzo G.C."/>
        </authorList>
    </citation>
    <scope>NUCLEOTIDE SEQUENCE</scope>
    <source>
        <strain evidence="1">QUZm001</strain>
    </source>
</reference>
<evidence type="ECO:0000313" key="2">
    <source>
        <dbReference type="Proteomes" id="UP001168821"/>
    </source>
</evidence>
<sequence length="105" mass="11626">MPSRASAYPRGTRPMGNIIISGTAIENLAEALGVDFNKQHNSGYMGPDNERGLFVECVADNAGCITNFLDDNAELYIVDEDKFVEAFVGTLLTYREFEREVEDAQ</sequence>
<name>A0AA38LYF9_9CUCU</name>
<proteinExistence type="predicted"/>
<keyword evidence="2" id="KW-1185">Reference proteome</keyword>
<comment type="caution">
    <text evidence="1">The sequence shown here is derived from an EMBL/GenBank/DDBJ whole genome shotgun (WGS) entry which is preliminary data.</text>
</comment>
<dbReference type="EMBL" id="JALNTZ010003750">
    <property type="protein sequence ID" value="KAJ3616053.1"/>
    <property type="molecule type" value="Genomic_DNA"/>
</dbReference>